<name>A0A516GH45_9LACT</name>
<evidence type="ECO:0000313" key="2">
    <source>
        <dbReference type="Proteomes" id="UP000315953"/>
    </source>
</evidence>
<dbReference type="AlphaFoldDB" id="A0A516GH45"/>
<proteinExistence type="predicted"/>
<accession>A0A516GH45</accession>
<gene>
    <name evidence="1" type="ORF">FNV33_01665</name>
</gene>
<reference evidence="1 2" key="1">
    <citation type="submission" date="2019-07" db="EMBL/GenBank/DDBJ databases">
        <title>Genome assembly of a nasal isolate of Dolosigranulum pigrum from a chronic sinusitis patient.</title>
        <authorList>
            <person name="Baig S."/>
            <person name="Overballe-Petersen S."/>
            <person name="Kaspar U."/>
            <person name="Rendboe A."/>
            <person name="de Man T."/>
            <person name="Liu C."/>
            <person name="Price L.B."/>
            <person name="Stegger M."/>
            <person name="Becker K."/>
            <person name="Skytt Andersen P."/>
        </authorList>
    </citation>
    <scope>NUCLEOTIDE SEQUENCE [LARGE SCALE GENOMIC DNA]</scope>
    <source>
        <strain evidence="1 2">83VPs-KB5</strain>
    </source>
</reference>
<protein>
    <submittedName>
        <fullName evidence="1">Uncharacterized protein</fullName>
    </submittedName>
</protein>
<sequence length="112" mass="13121">MTGNKPLNHVLNHHYSKFQLLGSHQKLEPHARFLFLTLTVKNVYDGKELNDCLSKMTKGFSKLFKKIRKQLQLDDVEDGDLTDISKESECVDDDVKTIVAEFNYQRKNYFIR</sequence>
<dbReference type="EMBL" id="CP041626">
    <property type="protein sequence ID" value="QDO90822.1"/>
    <property type="molecule type" value="Genomic_DNA"/>
</dbReference>
<evidence type="ECO:0000313" key="1">
    <source>
        <dbReference type="EMBL" id="QDO90822.1"/>
    </source>
</evidence>
<organism evidence="1 2">
    <name type="scientific">Dolosigranulum pigrum</name>
    <dbReference type="NCBI Taxonomy" id="29394"/>
    <lineage>
        <taxon>Bacteria</taxon>
        <taxon>Bacillati</taxon>
        <taxon>Bacillota</taxon>
        <taxon>Bacilli</taxon>
        <taxon>Lactobacillales</taxon>
        <taxon>Carnobacteriaceae</taxon>
        <taxon>Dolosigranulum</taxon>
    </lineage>
</organism>
<dbReference type="KEGG" id="dpm:FNV33_01665"/>
<dbReference type="Proteomes" id="UP000315953">
    <property type="component" value="Chromosome"/>
</dbReference>